<accession>A0A5B8T5E0</accession>
<dbReference type="KEGG" id="lpse:FGL85_07320"/>
<dbReference type="PROSITE" id="PS51704">
    <property type="entry name" value="GP_PDE"/>
    <property type="match status" value="1"/>
</dbReference>
<dbReference type="PANTHER" id="PTHR46211">
    <property type="entry name" value="GLYCEROPHOSPHORYL DIESTER PHOSPHODIESTERASE"/>
    <property type="match status" value="1"/>
</dbReference>
<dbReference type="Gene3D" id="3.20.20.190">
    <property type="entry name" value="Phosphatidylinositol (PI) phosphodiesterase"/>
    <property type="match status" value="1"/>
</dbReference>
<dbReference type="GO" id="GO:0006629">
    <property type="term" value="P:lipid metabolic process"/>
    <property type="evidence" value="ECO:0007669"/>
    <property type="project" value="InterPro"/>
</dbReference>
<dbReference type="Proteomes" id="UP000321296">
    <property type="component" value="Chromosome"/>
</dbReference>
<dbReference type="PANTHER" id="PTHR46211:SF1">
    <property type="entry name" value="GLYCEROPHOSPHODIESTER PHOSPHODIESTERASE, CYTOPLASMIC"/>
    <property type="match status" value="1"/>
</dbReference>
<dbReference type="RefSeq" id="WP_147651491.1">
    <property type="nucleotide sequence ID" value="NZ_CP042383.1"/>
</dbReference>
<evidence type="ECO:0000313" key="2">
    <source>
        <dbReference type="Proteomes" id="UP000321296"/>
    </source>
</evidence>
<organism evidence="1 2">
    <name type="scientific">Leuconostoc pseudomesenteroides</name>
    <dbReference type="NCBI Taxonomy" id="33968"/>
    <lineage>
        <taxon>Bacteria</taxon>
        <taxon>Bacillati</taxon>
        <taxon>Bacillota</taxon>
        <taxon>Bacilli</taxon>
        <taxon>Lactobacillales</taxon>
        <taxon>Lactobacillaceae</taxon>
        <taxon>Leuconostoc</taxon>
    </lineage>
</organism>
<evidence type="ECO:0000313" key="1">
    <source>
        <dbReference type="EMBL" id="QEA42330.1"/>
    </source>
</evidence>
<dbReference type="AlphaFoldDB" id="A0A5B8T5E0"/>
<sequence>MTTTVFGHRGIPEKYIENSMSGFKYLADHGEAVEFDVHLTKDLIPVIMHDEKIDRTTNGSGYIKDFNYEELKSFQLINDVNREQQLVQENEGIPTLDDVLAVFSDTQIQLNIELKTDNFDYSGIEKIVLNTIPHFHFDQPVIFSSFNIDTLDRLYAIDQTLNLAYLSEQPVNDFSHFMQVHHLNALHPALEGVQDGDVIQRVWTVNEDGELAKLIDLGVAGVFTDDFVHAMQIRNCRG</sequence>
<dbReference type="InterPro" id="IPR030395">
    <property type="entry name" value="GP_PDE_dom"/>
</dbReference>
<gene>
    <name evidence="1" type="ORF">FGL85_07320</name>
</gene>
<reference evidence="1 2" key="1">
    <citation type="submission" date="2019-06" db="EMBL/GenBank/DDBJ databases">
        <title>Genome analyses of bacteria isolated from kimchi.</title>
        <authorList>
            <person name="Lee S."/>
            <person name="Ahn S."/>
            <person name="Roh S."/>
        </authorList>
    </citation>
    <scope>NUCLEOTIDE SEQUENCE [LARGE SCALE GENOMIC DNA]</scope>
    <source>
        <strain evidence="1 2">CBA3630</strain>
    </source>
</reference>
<dbReference type="InterPro" id="IPR017946">
    <property type="entry name" value="PLC-like_Pdiesterase_TIM-brl"/>
</dbReference>
<dbReference type="GO" id="GO:0008081">
    <property type="term" value="F:phosphoric diester hydrolase activity"/>
    <property type="evidence" value="ECO:0007669"/>
    <property type="project" value="InterPro"/>
</dbReference>
<name>A0A5B8T5E0_LEUPS</name>
<dbReference type="SUPFAM" id="SSF51695">
    <property type="entry name" value="PLC-like phosphodiesterases"/>
    <property type="match status" value="1"/>
</dbReference>
<dbReference type="EMBL" id="CP042383">
    <property type="protein sequence ID" value="QEA42330.1"/>
    <property type="molecule type" value="Genomic_DNA"/>
</dbReference>
<proteinExistence type="predicted"/>
<dbReference type="Pfam" id="PF03009">
    <property type="entry name" value="GDPD"/>
    <property type="match status" value="1"/>
</dbReference>
<protein>
    <submittedName>
        <fullName evidence="1">Glycerophosphodiester phosphodiesterase</fullName>
    </submittedName>
</protein>